<sequence>MEEDTLDTMVDGKTLREIIPTLPFTFQFKRILKQEDSKDMDQVLQLHKLLKNLFQWSMDNMRFKLASHWEELGESFHKIGLKEIDFRELMVITKDWNPTRQFRHLEVTPNRIRENQATTQAIEEKVNQIGNSQIPSGSQGIHQTCSSVASQAFLFGERSAQEAEVVVNNSRISTTINRNITPTQIENNVFTPGGNLNSDALWLRMSQCAEQTQKQFSELEASHERIKTLTVSMEKIVKNLQEGHAQSSKASEETNKILNLVFEVQNHSKEDRHCLDQDINKLCNEYHNMKPQQQGHVMDNPYQ</sequence>
<organism evidence="1 2">
    <name type="scientific">Austropuccinia psidii MF-1</name>
    <dbReference type="NCBI Taxonomy" id="1389203"/>
    <lineage>
        <taxon>Eukaryota</taxon>
        <taxon>Fungi</taxon>
        <taxon>Dikarya</taxon>
        <taxon>Basidiomycota</taxon>
        <taxon>Pucciniomycotina</taxon>
        <taxon>Pucciniomycetes</taxon>
        <taxon>Pucciniales</taxon>
        <taxon>Sphaerophragmiaceae</taxon>
        <taxon>Austropuccinia</taxon>
    </lineage>
</organism>
<dbReference type="AlphaFoldDB" id="A0A9Q3EIZ6"/>
<dbReference type="EMBL" id="AVOT02028403">
    <property type="protein sequence ID" value="MBW0520882.1"/>
    <property type="molecule type" value="Genomic_DNA"/>
</dbReference>
<dbReference type="Proteomes" id="UP000765509">
    <property type="component" value="Unassembled WGS sequence"/>
</dbReference>
<gene>
    <name evidence="1" type="ORF">O181_060597</name>
</gene>
<protein>
    <submittedName>
        <fullName evidence="1">Uncharacterized protein</fullName>
    </submittedName>
</protein>
<accession>A0A9Q3EIZ6</accession>
<comment type="caution">
    <text evidence="1">The sequence shown here is derived from an EMBL/GenBank/DDBJ whole genome shotgun (WGS) entry which is preliminary data.</text>
</comment>
<name>A0A9Q3EIZ6_9BASI</name>
<evidence type="ECO:0000313" key="1">
    <source>
        <dbReference type="EMBL" id="MBW0520882.1"/>
    </source>
</evidence>
<keyword evidence="2" id="KW-1185">Reference proteome</keyword>
<evidence type="ECO:0000313" key="2">
    <source>
        <dbReference type="Proteomes" id="UP000765509"/>
    </source>
</evidence>
<proteinExistence type="predicted"/>
<reference evidence="1" key="1">
    <citation type="submission" date="2021-03" db="EMBL/GenBank/DDBJ databases">
        <title>Draft genome sequence of rust myrtle Austropuccinia psidii MF-1, a brazilian biotype.</title>
        <authorList>
            <person name="Quecine M.C."/>
            <person name="Pachon D.M.R."/>
            <person name="Bonatelli M.L."/>
            <person name="Correr F.H."/>
            <person name="Franceschini L.M."/>
            <person name="Leite T.F."/>
            <person name="Margarido G.R.A."/>
            <person name="Almeida C.A."/>
            <person name="Ferrarezi J.A."/>
            <person name="Labate C.A."/>
        </authorList>
    </citation>
    <scope>NUCLEOTIDE SEQUENCE</scope>
    <source>
        <strain evidence="1">MF-1</strain>
    </source>
</reference>